<dbReference type="GO" id="GO:0015675">
    <property type="term" value="P:nickel cation transport"/>
    <property type="evidence" value="ECO:0007669"/>
    <property type="project" value="InterPro"/>
</dbReference>
<evidence type="ECO:0000313" key="3">
    <source>
        <dbReference type="Proteomes" id="UP000049855"/>
    </source>
</evidence>
<dbReference type="RefSeq" id="WP_021170780.1">
    <property type="nucleotide sequence ID" value="NZ_CTRP01000002.1"/>
</dbReference>
<proteinExistence type="predicted"/>
<dbReference type="PROSITE" id="PS51257">
    <property type="entry name" value="PROKAR_LIPOPROTEIN"/>
    <property type="match status" value="1"/>
</dbReference>
<dbReference type="GO" id="GO:0043190">
    <property type="term" value="C:ATP-binding cassette (ABC) transporter complex"/>
    <property type="evidence" value="ECO:0007669"/>
    <property type="project" value="InterPro"/>
</dbReference>
<protein>
    <submittedName>
        <fullName evidence="2">Nickel ABC transporter, periplasmic nickel-binding protein NikA (TC 3.A.1.5.3)</fullName>
    </submittedName>
</protein>
<dbReference type="GO" id="GO:0030288">
    <property type="term" value="C:outer membrane-bounded periplasmic space"/>
    <property type="evidence" value="ECO:0007669"/>
    <property type="project" value="TreeGrafter"/>
</dbReference>
<dbReference type="NCBIfam" id="TIGR02294">
    <property type="entry name" value="nickel_nikA"/>
    <property type="match status" value="1"/>
</dbReference>
<dbReference type="AlphaFoldDB" id="A0A0U1KU11"/>
<feature type="domain" description="Solute-binding protein family 5" evidence="1">
    <location>
        <begin position="83"/>
        <end position="457"/>
    </location>
</feature>
<dbReference type="GO" id="GO:0015833">
    <property type="term" value="P:peptide transport"/>
    <property type="evidence" value="ECO:0007669"/>
    <property type="project" value="TreeGrafter"/>
</dbReference>
<dbReference type="InterPro" id="IPR011980">
    <property type="entry name" value="CntA-like"/>
</dbReference>
<sequence>MSRKGIWLLVALILAIMLIAAGCGQQTAARKNTLLPGGEVAEVVSCDALDFTSFDVKGAGGAQGFFFHSALVYETLVGYQQGQIVPRLAESWEMNGREYVFHLKKGVMFTDGSPFNAAVVKLNLEMLKQHSGVQLAWFGAIAQLEAVEVVDEYTVKLIYKQPYYAALQDLTGVWTGMMSPKIFENGNIPYGKTFTATYGTGPYQLALEQSEKGKYYTFVRNEGYWGEKPKAKKYIVKIIPGLDARMMALRAGEVDFVVGERLISQDAVAQFRSDKNFGVKISEERMRTRKLLLNTARGPLMDAKVRKAIACSINKATIIKNILYDMEESADHVLNPNLPYCDVKVVPYEYNQEQARALLEEAGWKQVPGQPIREKEGQPLTLEMIYRTGYGSDTEVAQAVQGQLREIGIDARTAGTEMMTAYNKGTAGEFDIAVSSTYGLPYDPHTYISPMLNNSWDNPAQQGLSRKKEINEKIVRLFQTVDTAEIQEIYSYLLTVLHEEVVNVPIAYSKEVLIFNRNKIKDIDFSGLPNLVDISQITFNLKEYRG</sequence>
<dbReference type="GO" id="GO:0016151">
    <property type="term" value="F:nickel cation binding"/>
    <property type="evidence" value="ECO:0007669"/>
    <property type="project" value="InterPro"/>
</dbReference>
<dbReference type="EMBL" id="CTRP01000002">
    <property type="protein sequence ID" value="CQR70154.1"/>
    <property type="molecule type" value="Genomic_DNA"/>
</dbReference>
<dbReference type="Gene3D" id="3.10.105.10">
    <property type="entry name" value="Dipeptide-binding Protein, Domain 3"/>
    <property type="match status" value="1"/>
</dbReference>
<dbReference type="SUPFAM" id="SSF53850">
    <property type="entry name" value="Periplasmic binding protein-like II"/>
    <property type="match status" value="1"/>
</dbReference>
<dbReference type="InterPro" id="IPR030678">
    <property type="entry name" value="Peptide/Ni-bd"/>
</dbReference>
<dbReference type="Gene3D" id="3.40.190.10">
    <property type="entry name" value="Periplasmic binding protein-like II"/>
    <property type="match status" value="1"/>
</dbReference>
<gene>
    <name evidence="2" type="ORF">SpAn4DRAFT_4666</name>
</gene>
<dbReference type="InterPro" id="IPR000914">
    <property type="entry name" value="SBP_5_dom"/>
</dbReference>
<dbReference type="PANTHER" id="PTHR30290:SF37">
    <property type="entry name" value="NICKEL-BINDING PERIPLASMIC PROTEIN"/>
    <property type="match status" value="1"/>
</dbReference>
<dbReference type="GO" id="GO:0020037">
    <property type="term" value="F:heme binding"/>
    <property type="evidence" value="ECO:0007669"/>
    <property type="project" value="InterPro"/>
</dbReference>
<dbReference type="InterPro" id="IPR039424">
    <property type="entry name" value="SBP_5"/>
</dbReference>
<evidence type="ECO:0000259" key="1">
    <source>
        <dbReference type="Pfam" id="PF00496"/>
    </source>
</evidence>
<dbReference type="PANTHER" id="PTHR30290">
    <property type="entry name" value="PERIPLASMIC BINDING COMPONENT OF ABC TRANSPORTER"/>
    <property type="match status" value="1"/>
</dbReference>
<keyword evidence="3" id="KW-1185">Reference proteome</keyword>
<organism evidence="2 3">
    <name type="scientific">Sporomusa ovata</name>
    <dbReference type="NCBI Taxonomy" id="2378"/>
    <lineage>
        <taxon>Bacteria</taxon>
        <taxon>Bacillati</taxon>
        <taxon>Bacillota</taxon>
        <taxon>Negativicutes</taxon>
        <taxon>Selenomonadales</taxon>
        <taxon>Sporomusaceae</taxon>
        <taxon>Sporomusa</taxon>
    </lineage>
</organism>
<name>A0A0U1KU11_9FIRM</name>
<reference evidence="3" key="1">
    <citation type="submission" date="2015-03" db="EMBL/GenBank/DDBJ databases">
        <authorList>
            <person name="Nijsse Bart"/>
        </authorList>
    </citation>
    <scope>NUCLEOTIDE SEQUENCE [LARGE SCALE GENOMIC DNA]</scope>
</reference>
<evidence type="ECO:0000313" key="2">
    <source>
        <dbReference type="EMBL" id="CQR70154.1"/>
    </source>
</evidence>
<accession>A0A0U1KU11</accession>
<dbReference type="Proteomes" id="UP000049855">
    <property type="component" value="Unassembled WGS sequence"/>
</dbReference>
<dbReference type="PIRSF" id="PIRSF002741">
    <property type="entry name" value="MppA"/>
    <property type="match status" value="1"/>
</dbReference>
<dbReference type="GO" id="GO:1904680">
    <property type="term" value="F:peptide transmembrane transporter activity"/>
    <property type="evidence" value="ECO:0007669"/>
    <property type="project" value="TreeGrafter"/>
</dbReference>
<dbReference type="Pfam" id="PF00496">
    <property type="entry name" value="SBP_bac_5"/>
    <property type="match status" value="1"/>
</dbReference>